<keyword evidence="3" id="KW-1185">Reference proteome</keyword>
<reference evidence="2 3" key="1">
    <citation type="journal article" date="2020" name="ISME J.">
        <title>Uncovering the hidden diversity of litter-decomposition mechanisms in mushroom-forming fungi.</title>
        <authorList>
            <person name="Floudas D."/>
            <person name="Bentzer J."/>
            <person name="Ahren D."/>
            <person name="Johansson T."/>
            <person name="Persson P."/>
            <person name="Tunlid A."/>
        </authorList>
    </citation>
    <scope>NUCLEOTIDE SEQUENCE [LARGE SCALE GENOMIC DNA]</scope>
    <source>
        <strain evidence="2 3">CBS 101986</strain>
    </source>
</reference>
<dbReference type="InterPro" id="IPR013154">
    <property type="entry name" value="ADH-like_N"/>
</dbReference>
<dbReference type="PANTHER" id="PTHR45033">
    <property type="match status" value="1"/>
</dbReference>
<dbReference type="InterPro" id="IPR052711">
    <property type="entry name" value="Zinc_ADH-like"/>
</dbReference>
<dbReference type="Proteomes" id="UP000567179">
    <property type="component" value="Unassembled WGS sequence"/>
</dbReference>
<evidence type="ECO:0000259" key="1">
    <source>
        <dbReference type="SMART" id="SM00829"/>
    </source>
</evidence>
<organism evidence="2 3">
    <name type="scientific">Psilocybe cf. subviscida</name>
    <dbReference type="NCBI Taxonomy" id="2480587"/>
    <lineage>
        <taxon>Eukaryota</taxon>
        <taxon>Fungi</taxon>
        <taxon>Dikarya</taxon>
        <taxon>Basidiomycota</taxon>
        <taxon>Agaricomycotina</taxon>
        <taxon>Agaricomycetes</taxon>
        <taxon>Agaricomycetidae</taxon>
        <taxon>Agaricales</taxon>
        <taxon>Agaricineae</taxon>
        <taxon>Strophariaceae</taxon>
        <taxon>Psilocybe</taxon>
    </lineage>
</organism>
<dbReference type="InterPro" id="IPR011032">
    <property type="entry name" value="GroES-like_sf"/>
</dbReference>
<proteinExistence type="predicted"/>
<dbReference type="CDD" id="cd05188">
    <property type="entry name" value="MDR"/>
    <property type="match status" value="1"/>
</dbReference>
<sequence>MTVLPSTIRAVVVQESKEAHNQLYHDAPIVERRLPSPNTKEVVVRIGAAGFNHKDVWIKQGMYPGIKIGAVYGGDGAGTVVASGTANDPLVNKRVFLTPTRGWEKDPHAPEGRFGIMGGGSFPELGAFAEYVVVERDQVIESPEHLDDVHVAAWPIGGVTAWRAVSVNAKVDKGHNVLITGIGGGVALLAMQICLAKGANVYVTSGTHEKIDKAISLGAKGGANYKDKDWPAQIGALLRKEKQGVMLDSIIDSAGGDIMGQTGKILKQGGRVVCYGMTASPNITFTMRQVLANQQLLGSTMGSHQDLKDATAFIAKHRIVPIVSHVLDGLESAEEGFELIKRGEQFGKVVIKLRHPDAATITNKAKL</sequence>
<dbReference type="GO" id="GO:0016491">
    <property type="term" value="F:oxidoreductase activity"/>
    <property type="evidence" value="ECO:0007669"/>
    <property type="project" value="InterPro"/>
</dbReference>
<dbReference type="Gene3D" id="3.40.50.720">
    <property type="entry name" value="NAD(P)-binding Rossmann-like Domain"/>
    <property type="match status" value="1"/>
</dbReference>
<dbReference type="SUPFAM" id="SSF50129">
    <property type="entry name" value="GroES-like"/>
    <property type="match status" value="1"/>
</dbReference>
<name>A0A8H5F4T3_9AGAR</name>
<dbReference type="AlphaFoldDB" id="A0A8H5F4T3"/>
<dbReference type="FunFam" id="3.40.50.720:FF:000481">
    <property type="entry name" value="Alcohol dehydrogenase, variant"/>
    <property type="match status" value="1"/>
</dbReference>
<evidence type="ECO:0000313" key="3">
    <source>
        <dbReference type="Proteomes" id="UP000567179"/>
    </source>
</evidence>
<gene>
    <name evidence="2" type="ORF">D9619_012981</name>
</gene>
<dbReference type="PANTHER" id="PTHR45033:SF3">
    <property type="entry name" value="DEHYDROGENASE, PUTATIVE (AFU_ORTHOLOGUE AFUA_2G13270)-RELATED"/>
    <property type="match status" value="1"/>
</dbReference>
<accession>A0A8H5F4T3</accession>
<dbReference type="SMART" id="SM00829">
    <property type="entry name" value="PKS_ER"/>
    <property type="match status" value="1"/>
</dbReference>
<comment type="caution">
    <text evidence="2">The sequence shown here is derived from an EMBL/GenBank/DDBJ whole genome shotgun (WGS) entry which is preliminary data.</text>
</comment>
<dbReference type="InterPro" id="IPR036291">
    <property type="entry name" value="NAD(P)-bd_dom_sf"/>
</dbReference>
<dbReference type="Pfam" id="PF00107">
    <property type="entry name" value="ADH_zinc_N"/>
    <property type="match status" value="1"/>
</dbReference>
<dbReference type="InterPro" id="IPR020843">
    <property type="entry name" value="ER"/>
</dbReference>
<dbReference type="Gene3D" id="3.90.180.10">
    <property type="entry name" value="Medium-chain alcohol dehydrogenases, catalytic domain"/>
    <property type="match status" value="1"/>
</dbReference>
<feature type="domain" description="Enoyl reductase (ER)" evidence="1">
    <location>
        <begin position="18"/>
        <end position="351"/>
    </location>
</feature>
<dbReference type="EMBL" id="JAACJJ010000017">
    <property type="protein sequence ID" value="KAF5323815.1"/>
    <property type="molecule type" value="Genomic_DNA"/>
</dbReference>
<evidence type="ECO:0000313" key="2">
    <source>
        <dbReference type="EMBL" id="KAF5323815.1"/>
    </source>
</evidence>
<dbReference type="OrthoDB" id="1706066at2759"/>
<dbReference type="Pfam" id="PF08240">
    <property type="entry name" value="ADH_N"/>
    <property type="match status" value="1"/>
</dbReference>
<dbReference type="SUPFAM" id="SSF51735">
    <property type="entry name" value="NAD(P)-binding Rossmann-fold domains"/>
    <property type="match status" value="1"/>
</dbReference>
<protein>
    <recommendedName>
        <fullName evidence="1">Enoyl reductase (ER) domain-containing protein</fullName>
    </recommendedName>
</protein>
<dbReference type="InterPro" id="IPR013149">
    <property type="entry name" value="ADH-like_C"/>
</dbReference>